<name>A0A510E009_9CREN</name>
<dbReference type="RefSeq" id="WP_149564599.1">
    <property type="nucleotide sequence ID" value="NZ_AP018930.1"/>
</dbReference>
<dbReference type="Proteomes" id="UP000325030">
    <property type="component" value="Chromosome"/>
</dbReference>
<keyword evidence="1" id="KW-0175">Coiled coil</keyword>
<reference evidence="3" key="1">
    <citation type="submission" date="2018-09" db="EMBL/GenBank/DDBJ databases">
        <title>Complete Genome Sequencing of Sulfolobus sp. JCM 16834.</title>
        <authorList>
            <person name="Kato S."/>
            <person name="Itoh T."/>
            <person name="Ohkuma M."/>
        </authorList>
    </citation>
    <scope>NUCLEOTIDE SEQUENCE [LARGE SCALE GENOMIC DNA]</scope>
    <source>
        <strain evidence="3">IC-007</strain>
    </source>
</reference>
<dbReference type="PANTHER" id="PTHR34314:SF6">
    <property type="entry name" value="DUF3782 DOMAIN-CONTAINING PROTEIN"/>
    <property type="match status" value="1"/>
</dbReference>
<dbReference type="Gene3D" id="1.20.5.340">
    <property type="match status" value="1"/>
</dbReference>
<evidence type="ECO:0000313" key="3">
    <source>
        <dbReference type="Proteomes" id="UP000325030"/>
    </source>
</evidence>
<evidence type="ECO:0000313" key="2">
    <source>
        <dbReference type="EMBL" id="BBG25802.1"/>
    </source>
</evidence>
<dbReference type="Pfam" id="PF23435">
    <property type="entry name" value="DUF7121"/>
    <property type="match status" value="1"/>
</dbReference>
<dbReference type="InterPro" id="IPR011335">
    <property type="entry name" value="Restrct_endonuc-II-like"/>
</dbReference>
<dbReference type="AlphaFoldDB" id="A0A510E009"/>
<dbReference type="SUPFAM" id="SSF52980">
    <property type="entry name" value="Restriction endonuclease-like"/>
    <property type="match status" value="1"/>
</dbReference>
<proteinExistence type="predicted"/>
<evidence type="ECO:0000256" key="1">
    <source>
        <dbReference type="SAM" id="Coils"/>
    </source>
</evidence>
<protein>
    <submittedName>
        <fullName evidence="2">Chromosome partition protein Smc</fullName>
    </submittedName>
</protein>
<accession>A0A510E009</accession>
<feature type="coiled-coil region" evidence="1">
    <location>
        <begin position="35"/>
        <end position="139"/>
    </location>
</feature>
<dbReference type="GeneID" id="41716806"/>
<dbReference type="InterPro" id="IPR055545">
    <property type="entry name" value="DUF7121"/>
</dbReference>
<sequence>MESLKKDFLELLEKDNEFRLTVMGYLGFKEIIDRLNKLDEKFDRQHEEIVKLNEKFDRQHEEIVKLNEKFDRQHEEIVKLNEKFDRHEEEIKKIWEELKKLNEKFDRQHEEIVKLNEKFDRHEEEIKKLRIDFEEQNRKNEVRFSRIEQTLGDLTEATISRFFLDDLKEEIRDEGDKIISRKRRVETPNGEVDLVVETSRSLYIVEVKVRPRRDDISSLASKTANLISEKNKVAILAGTVIKKDLYKVAEKYGVRLYEY</sequence>
<organism evidence="2 3">
    <name type="scientific">Sulfuracidifex tepidarius</name>
    <dbReference type="NCBI Taxonomy" id="1294262"/>
    <lineage>
        <taxon>Archaea</taxon>
        <taxon>Thermoproteota</taxon>
        <taxon>Thermoprotei</taxon>
        <taxon>Sulfolobales</taxon>
        <taxon>Sulfolobaceae</taxon>
        <taxon>Sulfuracidifex</taxon>
    </lineage>
</organism>
<dbReference type="EMBL" id="AP018930">
    <property type="protein sequence ID" value="BBG25802.1"/>
    <property type="molecule type" value="Genomic_DNA"/>
</dbReference>
<gene>
    <name evidence="2" type="ORF">IC007_0307</name>
</gene>
<dbReference type="PANTHER" id="PTHR34314">
    <property type="entry name" value="CRENARCHAEAL PROTEIN, PUTATIVE-RELATED"/>
    <property type="match status" value="1"/>
</dbReference>